<proteinExistence type="predicted"/>
<gene>
    <name evidence="1" type="ORF">MOO47_04260</name>
</gene>
<organism evidence="1 2">
    <name type="scientific">Bombilactobacillus thymidiniphilus</name>
    <dbReference type="NCBI Taxonomy" id="2923363"/>
    <lineage>
        <taxon>Bacteria</taxon>
        <taxon>Bacillati</taxon>
        <taxon>Bacillota</taxon>
        <taxon>Bacilli</taxon>
        <taxon>Lactobacillales</taxon>
        <taxon>Lactobacillaceae</taxon>
        <taxon>Bombilactobacillus</taxon>
    </lineage>
</organism>
<evidence type="ECO:0000313" key="1">
    <source>
        <dbReference type="EMBL" id="UQS83002.1"/>
    </source>
</evidence>
<name>A0ABY4PBT9_9LACO</name>
<dbReference type="RefSeq" id="WP_249512229.1">
    <property type="nucleotide sequence ID" value="NZ_CP093365.1"/>
</dbReference>
<dbReference type="EMBL" id="CP093365">
    <property type="protein sequence ID" value="UQS83002.1"/>
    <property type="molecule type" value="Genomic_DNA"/>
</dbReference>
<accession>A0ABY4PBT9</accession>
<keyword evidence="2" id="KW-1185">Reference proteome</keyword>
<sequence length="65" mass="7381">MDKMEISAAVQKAISEEYDVMAQNLAERLSEAVSVNFNDLNENLVATMYSELEQTLKPAILRQLY</sequence>
<reference evidence="1 2" key="1">
    <citation type="journal article" date="2022" name="Int. J. Syst. Evol. Microbiol.">
        <title>Apilactobacillus apisilvae sp. nov., Nicolia spurrieriana gen. nov. sp. nov., Bombilactobacillus folatiphilus sp. nov. and Bombilactobacillus thymidiniphilus sp. nov., four new lactic acid bacterial isolates from stingless bees Tetragonula carbonaria and Austroplebeia australis.</title>
        <authorList>
            <person name="Oliphant S.A."/>
            <person name="Watson-Haigh N.S."/>
            <person name="Sumby K.M."/>
            <person name="Gardner J."/>
            <person name="Groom S."/>
            <person name="Jiranek V."/>
        </authorList>
    </citation>
    <scope>NUCLEOTIDE SEQUENCE [LARGE SCALE GENOMIC DNA]</scope>
    <source>
        <strain evidence="1 2">SG4_A1</strain>
    </source>
</reference>
<evidence type="ECO:0000313" key="2">
    <source>
        <dbReference type="Proteomes" id="UP000831947"/>
    </source>
</evidence>
<protein>
    <submittedName>
        <fullName evidence="1">Uncharacterized protein</fullName>
    </submittedName>
</protein>
<dbReference type="Proteomes" id="UP000831947">
    <property type="component" value="Chromosome"/>
</dbReference>